<proteinExistence type="predicted"/>
<accession>A0A558CTH2</accession>
<dbReference type="AlphaFoldDB" id="A0A558CTH2"/>
<comment type="caution">
    <text evidence="1">The sequence shown here is derived from an EMBL/GenBank/DDBJ whole genome shotgun (WGS) entry which is preliminary data.</text>
</comment>
<dbReference type="EMBL" id="VJWX01000109">
    <property type="protein sequence ID" value="TVT52060.1"/>
    <property type="molecule type" value="Genomic_DNA"/>
</dbReference>
<protein>
    <submittedName>
        <fullName evidence="1">Uncharacterized protein</fullName>
    </submittedName>
</protein>
<name>A0A558CTH2_9PSEU</name>
<evidence type="ECO:0000313" key="1">
    <source>
        <dbReference type="EMBL" id="TVT52060.1"/>
    </source>
</evidence>
<reference evidence="1 2" key="1">
    <citation type="submission" date="2019-07" db="EMBL/GenBank/DDBJ databases">
        <authorList>
            <person name="Duangmal K."/>
            <person name="Teo W.F.A."/>
        </authorList>
    </citation>
    <scope>NUCLEOTIDE SEQUENCE [LARGE SCALE GENOMIC DNA]</scope>
    <source>
        <strain evidence="1 2">TBRC 6029</strain>
    </source>
</reference>
<dbReference type="OrthoDB" id="9790815at2"/>
<sequence length="91" mass="9972">MQAEEPRYVVEPGTDGSWLVIDRGSDLRQRRAIVRENDKQNAVAEAENLSSLELVNGDLPGGGFDVDDLLADLGPAIDAEHNLDHLLRPQP</sequence>
<organism evidence="1 2">
    <name type="scientific">Amycolatopsis rhizosphaerae</name>
    <dbReference type="NCBI Taxonomy" id="2053003"/>
    <lineage>
        <taxon>Bacteria</taxon>
        <taxon>Bacillati</taxon>
        <taxon>Actinomycetota</taxon>
        <taxon>Actinomycetes</taxon>
        <taxon>Pseudonocardiales</taxon>
        <taxon>Pseudonocardiaceae</taxon>
        <taxon>Amycolatopsis</taxon>
    </lineage>
</organism>
<reference evidence="1 2" key="2">
    <citation type="submission" date="2019-08" db="EMBL/GenBank/DDBJ databases">
        <title>Amycolatopsis acidicola sp. nov., isolated from peat swamp forest soil.</title>
        <authorList>
            <person name="Srisuk N."/>
        </authorList>
    </citation>
    <scope>NUCLEOTIDE SEQUENCE [LARGE SCALE GENOMIC DNA]</scope>
    <source>
        <strain evidence="1 2">TBRC 6029</strain>
    </source>
</reference>
<keyword evidence="2" id="KW-1185">Reference proteome</keyword>
<dbReference type="RefSeq" id="WP_144588056.1">
    <property type="nucleotide sequence ID" value="NZ_VJWX01000109.1"/>
</dbReference>
<evidence type="ECO:0000313" key="2">
    <source>
        <dbReference type="Proteomes" id="UP000320011"/>
    </source>
</evidence>
<gene>
    <name evidence="1" type="ORF">FNH05_13610</name>
</gene>
<dbReference type="Proteomes" id="UP000320011">
    <property type="component" value="Unassembled WGS sequence"/>
</dbReference>